<dbReference type="EMBL" id="CP017316">
    <property type="protein sequence ID" value="AOT58345.1"/>
    <property type="molecule type" value="Genomic_DNA"/>
</dbReference>
<evidence type="ECO:0000256" key="1">
    <source>
        <dbReference type="ARBA" id="ARBA00004141"/>
    </source>
</evidence>
<keyword evidence="6 10" id="KW-1133">Transmembrane helix</keyword>
<evidence type="ECO:0000256" key="7">
    <source>
        <dbReference type="ARBA" id="ARBA00023010"/>
    </source>
</evidence>
<reference evidence="11 12" key="1">
    <citation type="submission" date="2016-09" db="EMBL/GenBank/DDBJ databases">
        <title>Streptomyces rubrolavendulae MJM4426 Genome sequencing and assembly.</title>
        <authorList>
            <person name="Kim J.-G."/>
        </authorList>
    </citation>
    <scope>NUCLEOTIDE SEQUENCE [LARGE SCALE GENOMIC DNA]</scope>
    <source>
        <strain evidence="11 12">MJM4426</strain>
    </source>
</reference>
<protein>
    <recommendedName>
        <fullName evidence="10">Protein-export membrane protein SecG</fullName>
    </recommendedName>
</protein>
<evidence type="ECO:0000256" key="5">
    <source>
        <dbReference type="ARBA" id="ARBA00022927"/>
    </source>
</evidence>
<keyword evidence="7 10" id="KW-0811">Translocation</keyword>
<evidence type="ECO:0000256" key="9">
    <source>
        <dbReference type="ARBA" id="ARBA00025182"/>
    </source>
</evidence>
<comment type="function">
    <text evidence="9 10">Involved in protein export. Participates in an early event of protein translocation.</text>
</comment>
<evidence type="ECO:0000256" key="3">
    <source>
        <dbReference type="ARBA" id="ARBA00022448"/>
    </source>
</evidence>
<evidence type="ECO:0000313" key="12">
    <source>
        <dbReference type="Proteomes" id="UP000095349"/>
    </source>
</evidence>
<keyword evidence="8 10" id="KW-0472">Membrane</keyword>
<dbReference type="Pfam" id="PF03840">
    <property type="entry name" value="SecG"/>
    <property type="match status" value="1"/>
</dbReference>
<accession>A0A1D8FYV7</accession>
<dbReference type="InterPro" id="IPR004692">
    <property type="entry name" value="SecG"/>
</dbReference>
<evidence type="ECO:0000256" key="10">
    <source>
        <dbReference type="RuleBase" id="RU365087"/>
    </source>
</evidence>
<gene>
    <name evidence="11" type="ORF">A4G23_01154</name>
</gene>
<dbReference type="OrthoDB" id="4337190at2"/>
<dbReference type="AlphaFoldDB" id="A0A1D8FYV7"/>
<dbReference type="PATRIC" id="fig|285473.5.peg.1202"/>
<evidence type="ECO:0000256" key="8">
    <source>
        <dbReference type="ARBA" id="ARBA00023136"/>
    </source>
</evidence>
<comment type="subcellular location">
    <subcellularLocation>
        <location evidence="10">Cell membrane</location>
        <topology evidence="10">Multi-pass membrane protein</topology>
    </subcellularLocation>
    <subcellularLocation>
        <location evidence="1">Membrane</location>
        <topology evidence="1">Multi-pass membrane protein</topology>
    </subcellularLocation>
</comment>
<keyword evidence="4 10" id="KW-0812">Transmembrane</keyword>
<feature type="transmembrane region" description="Helical" evidence="10">
    <location>
        <begin position="55"/>
        <end position="74"/>
    </location>
</feature>
<keyword evidence="12" id="KW-1185">Reference proteome</keyword>
<dbReference type="STRING" id="285473.A4G23_01154"/>
<evidence type="ECO:0000256" key="2">
    <source>
        <dbReference type="ARBA" id="ARBA00008445"/>
    </source>
</evidence>
<dbReference type="Proteomes" id="UP000095349">
    <property type="component" value="Chromosome"/>
</dbReference>
<keyword evidence="10" id="KW-1003">Cell membrane</keyword>
<evidence type="ECO:0000313" key="11">
    <source>
        <dbReference type="EMBL" id="AOT58345.1"/>
    </source>
</evidence>
<proteinExistence type="inferred from homology"/>
<comment type="similarity">
    <text evidence="2 10">Belongs to the SecG family.</text>
</comment>
<dbReference type="GO" id="GO:0005886">
    <property type="term" value="C:plasma membrane"/>
    <property type="evidence" value="ECO:0007669"/>
    <property type="project" value="UniProtKB-SubCell"/>
</dbReference>
<sequence length="78" mass="8140">MIMGFSIALIVFSLLLMLLVLMHKGKGGGLSDMFGGGMQSSVGGSSVAERNLDRITVVVGLLWVACIVVVGLLIKFDG</sequence>
<dbReference type="GO" id="GO:0009306">
    <property type="term" value="P:protein secretion"/>
    <property type="evidence" value="ECO:0007669"/>
    <property type="project" value="UniProtKB-UniRule"/>
</dbReference>
<comment type="caution">
    <text evidence="10">Lacks conserved residue(s) required for the propagation of feature annotation.</text>
</comment>
<organism evidence="11 12">
    <name type="scientific">Streptomyces rubrolavendulae</name>
    <dbReference type="NCBI Taxonomy" id="285473"/>
    <lineage>
        <taxon>Bacteria</taxon>
        <taxon>Bacillati</taxon>
        <taxon>Actinomycetota</taxon>
        <taxon>Actinomycetes</taxon>
        <taxon>Kitasatosporales</taxon>
        <taxon>Streptomycetaceae</taxon>
        <taxon>Streptomyces</taxon>
    </lineage>
</organism>
<dbReference type="KEGG" id="srn:A4G23_01154"/>
<evidence type="ECO:0000256" key="6">
    <source>
        <dbReference type="ARBA" id="ARBA00022989"/>
    </source>
</evidence>
<keyword evidence="5 10" id="KW-0653">Protein transport</keyword>
<name>A0A1D8FYV7_9ACTN</name>
<evidence type="ECO:0000256" key="4">
    <source>
        <dbReference type="ARBA" id="ARBA00022692"/>
    </source>
</evidence>
<dbReference type="GO" id="GO:0015450">
    <property type="term" value="F:protein-transporting ATPase activity"/>
    <property type="evidence" value="ECO:0007669"/>
    <property type="project" value="UniProtKB-UniRule"/>
</dbReference>
<dbReference type="NCBIfam" id="TIGR00810">
    <property type="entry name" value="secG"/>
    <property type="match status" value="1"/>
</dbReference>
<keyword evidence="3 10" id="KW-0813">Transport</keyword>